<organism evidence="9 10">
    <name type="scientific">Rubrobacter taiwanensis</name>
    <dbReference type="NCBI Taxonomy" id="185139"/>
    <lineage>
        <taxon>Bacteria</taxon>
        <taxon>Bacillati</taxon>
        <taxon>Actinomycetota</taxon>
        <taxon>Rubrobacteria</taxon>
        <taxon>Rubrobacterales</taxon>
        <taxon>Rubrobacteraceae</taxon>
        <taxon>Rubrobacter</taxon>
    </lineage>
</organism>
<dbReference type="SMART" id="SM01211">
    <property type="entry name" value="GATase_5"/>
    <property type="match status" value="1"/>
</dbReference>
<keyword evidence="1 8" id="KW-0963">Cytoplasm</keyword>
<sequence length="223" mass="24170">MKIGVVIFPGANCDADALYAVERIGAEPVELWHAEPDLKGVDAVILPGGFSYGDYLRPGAIARFSKVMRPLEEFARGGGPTLGVCNGFQVLTEARLLPGALLQNMSLRFVCRTVPVRVEHPDTPWSGACVPGEILHLPVAHNEGNYFAAEETIAQLEDEGRVIFRYLENPNGSRNDIAGICNAERNVVGMMPHPERVSDPLLGSEEGLKVLRSVLEFAGAKVH</sequence>
<evidence type="ECO:0000256" key="1">
    <source>
        <dbReference type="ARBA" id="ARBA00022490"/>
    </source>
</evidence>
<dbReference type="Gene3D" id="3.40.50.880">
    <property type="match status" value="1"/>
</dbReference>
<evidence type="ECO:0000313" key="10">
    <source>
        <dbReference type="Proteomes" id="UP000295244"/>
    </source>
</evidence>
<comment type="function">
    <text evidence="8">Part of the phosphoribosylformylglycinamidine synthase complex involved in the purines biosynthetic pathway. Catalyzes the ATP-dependent conversion of formylglycinamide ribonucleotide (FGAR) and glutamine to yield formylglycinamidine ribonucleotide (FGAM) and glutamate. The FGAM synthase complex is composed of three subunits. PurQ produces an ammonia molecule by converting glutamine to glutamate. PurL transfers the ammonia molecule to FGAR to form FGAM in an ATP-dependent manner. PurS interacts with PurQ and PurL and is thought to assist in the transfer of the ammonia molecule from PurQ to PurL.</text>
</comment>
<comment type="subcellular location">
    <subcellularLocation>
        <location evidence="8">Cytoplasm</location>
    </subcellularLocation>
</comment>
<dbReference type="PANTHER" id="PTHR47552">
    <property type="entry name" value="PHOSPHORIBOSYLFORMYLGLYCINAMIDINE SYNTHASE SUBUNIT PURQ"/>
    <property type="match status" value="1"/>
</dbReference>
<keyword evidence="7 8" id="KW-0315">Glutamine amidotransferase</keyword>
<evidence type="ECO:0000313" key="9">
    <source>
        <dbReference type="EMBL" id="TCJ16927.1"/>
    </source>
</evidence>
<dbReference type="InterPro" id="IPR029062">
    <property type="entry name" value="Class_I_gatase-like"/>
</dbReference>
<evidence type="ECO:0000256" key="2">
    <source>
        <dbReference type="ARBA" id="ARBA00022598"/>
    </source>
</evidence>
<keyword evidence="2 8" id="KW-0436">Ligase</keyword>
<dbReference type="EC" id="6.3.5.3" evidence="8"/>
<comment type="pathway">
    <text evidence="8">Purine metabolism; IMP biosynthesis via de novo pathway; 5-amino-1-(5-phospho-D-ribosyl)imidazole from N(2)-formyl-N(1)-(5-phospho-D-ribosyl)glycinamide: step 1/2.</text>
</comment>
<dbReference type="Pfam" id="PF13507">
    <property type="entry name" value="GATase_5"/>
    <property type="match status" value="1"/>
</dbReference>
<dbReference type="RefSeq" id="WP_132691249.1">
    <property type="nucleotide sequence ID" value="NZ_SKBU01000015.1"/>
</dbReference>
<feature type="active site" evidence="8">
    <location>
        <position position="195"/>
    </location>
</feature>
<proteinExistence type="inferred from homology"/>
<reference evidence="9 10" key="1">
    <citation type="submission" date="2019-03" db="EMBL/GenBank/DDBJ databases">
        <title>Whole genome sequence of a novel Rubrobacter taiwanensis strain, isolated from Yellowstone National Park.</title>
        <authorList>
            <person name="Freed S."/>
            <person name="Ramaley R.F."/>
            <person name="Kyndt J.A."/>
        </authorList>
    </citation>
    <scope>NUCLEOTIDE SEQUENCE [LARGE SCALE GENOMIC DNA]</scope>
    <source>
        <strain evidence="9 10">Yellowstone</strain>
    </source>
</reference>
<dbReference type="InterPro" id="IPR010075">
    <property type="entry name" value="PRibForGlyAmidine_synth_PurQ"/>
</dbReference>
<dbReference type="PANTHER" id="PTHR47552:SF1">
    <property type="entry name" value="PHOSPHORIBOSYLFORMYLGLYCINAMIDINE SYNTHASE SUBUNIT PURQ"/>
    <property type="match status" value="1"/>
</dbReference>
<feature type="active site" description="Nucleophile" evidence="8">
    <location>
        <position position="85"/>
    </location>
</feature>
<dbReference type="HAMAP" id="MF_00421">
    <property type="entry name" value="PurQ"/>
    <property type="match status" value="1"/>
</dbReference>
<dbReference type="GO" id="GO:0006189">
    <property type="term" value="P:'de novo' IMP biosynthetic process"/>
    <property type="evidence" value="ECO:0007669"/>
    <property type="project" value="UniProtKB-UniRule"/>
</dbReference>
<dbReference type="GO" id="GO:0004642">
    <property type="term" value="F:phosphoribosylformylglycinamidine synthase activity"/>
    <property type="evidence" value="ECO:0007669"/>
    <property type="project" value="UniProtKB-UniRule"/>
</dbReference>
<dbReference type="GO" id="GO:0005524">
    <property type="term" value="F:ATP binding"/>
    <property type="evidence" value="ECO:0007669"/>
    <property type="project" value="UniProtKB-KW"/>
</dbReference>
<dbReference type="UniPathway" id="UPA00074">
    <property type="reaction ID" value="UER00128"/>
</dbReference>
<name>A0A4R1BIA0_9ACTN</name>
<dbReference type="AlphaFoldDB" id="A0A4R1BIA0"/>
<evidence type="ECO:0000256" key="7">
    <source>
        <dbReference type="ARBA" id="ARBA00022962"/>
    </source>
</evidence>
<dbReference type="GO" id="GO:0004359">
    <property type="term" value="F:glutaminase activity"/>
    <property type="evidence" value="ECO:0007669"/>
    <property type="project" value="UniProtKB-EC"/>
</dbReference>
<evidence type="ECO:0000256" key="6">
    <source>
        <dbReference type="ARBA" id="ARBA00022840"/>
    </source>
</evidence>
<dbReference type="Proteomes" id="UP000295244">
    <property type="component" value="Unassembled WGS sequence"/>
</dbReference>
<dbReference type="OrthoDB" id="9804441at2"/>
<keyword evidence="5 8" id="KW-0378">Hydrolase</keyword>
<dbReference type="SUPFAM" id="SSF52317">
    <property type="entry name" value="Class I glutamine amidotransferase-like"/>
    <property type="match status" value="1"/>
</dbReference>
<dbReference type="PIRSF" id="PIRSF001586">
    <property type="entry name" value="FGAM_synth_I"/>
    <property type="match status" value="1"/>
</dbReference>
<dbReference type="EC" id="3.5.1.2" evidence="8"/>
<dbReference type="PROSITE" id="PS51273">
    <property type="entry name" value="GATASE_TYPE_1"/>
    <property type="match status" value="1"/>
</dbReference>
<evidence type="ECO:0000256" key="8">
    <source>
        <dbReference type="HAMAP-Rule" id="MF_00421"/>
    </source>
</evidence>
<evidence type="ECO:0000256" key="4">
    <source>
        <dbReference type="ARBA" id="ARBA00022755"/>
    </source>
</evidence>
<dbReference type="NCBIfam" id="NF002957">
    <property type="entry name" value="PRK03619.1"/>
    <property type="match status" value="1"/>
</dbReference>
<evidence type="ECO:0000256" key="5">
    <source>
        <dbReference type="ARBA" id="ARBA00022801"/>
    </source>
</evidence>
<keyword evidence="4 8" id="KW-0658">Purine biosynthesis</keyword>
<keyword evidence="6 8" id="KW-0067">ATP-binding</keyword>
<keyword evidence="3 8" id="KW-0547">Nucleotide-binding</keyword>
<comment type="catalytic activity">
    <reaction evidence="8">
        <text>N(2)-formyl-N(1)-(5-phospho-beta-D-ribosyl)glycinamide + L-glutamine + ATP + H2O = 2-formamido-N(1)-(5-O-phospho-beta-D-ribosyl)acetamidine + L-glutamate + ADP + phosphate + H(+)</text>
        <dbReference type="Rhea" id="RHEA:17129"/>
        <dbReference type="ChEBI" id="CHEBI:15377"/>
        <dbReference type="ChEBI" id="CHEBI:15378"/>
        <dbReference type="ChEBI" id="CHEBI:29985"/>
        <dbReference type="ChEBI" id="CHEBI:30616"/>
        <dbReference type="ChEBI" id="CHEBI:43474"/>
        <dbReference type="ChEBI" id="CHEBI:58359"/>
        <dbReference type="ChEBI" id="CHEBI:147286"/>
        <dbReference type="ChEBI" id="CHEBI:147287"/>
        <dbReference type="ChEBI" id="CHEBI:456216"/>
        <dbReference type="EC" id="6.3.5.3"/>
    </reaction>
</comment>
<dbReference type="GO" id="GO:0005737">
    <property type="term" value="C:cytoplasm"/>
    <property type="evidence" value="ECO:0007669"/>
    <property type="project" value="UniProtKB-SubCell"/>
</dbReference>
<dbReference type="NCBIfam" id="TIGR01737">
    <property type="entry name" value="FGAM_synth_I"/>
    <property type="match status" value="1"/>
</dbReference>
<feature type="active site" evidence="8">
    <location>
        <position position="193"/>
    </location>
</feature>
<comment type="catalytic activity">
    <reaction evidence="8">
        <text>L-glutamine + H2O = L-glutamate + NH4(+)</text>
        <dbReference type="Rhea" id="RHEA:15889"/>
        <dbReference type="ChEBI" id="CHEBI:15377"/>
        <dbReference type="ChEBI" id="CHEBI:28938"/>
        <dbReference type="ChEBI" id="CHEBI:29985"/>
        <dbReference type="ChEBI" id="CHEBI:58359"/>
        <dbReference type="EC" id="3.5.1.2"/>
    </reaction>
</comment>
<comment type="subunit">
    <text evidence="8">Part of the FGAM synthase complex composed of 1 PurL, 1 PurQ and 2 PurS subunits.</text>
</comment>
<accession>A0A4R1BIA0</accession>
<dbReference type="CDD" id="cd01740">
    <property type="entry name" value="GATase1_FGAR_AT"/>
    <property type="match status" value="1"/>
</dbReference>
<protein>
    <recommendedName>
        <fullName evidence="8">Phosphoribosylformylglycinamidine synthase subunit PurQ</fullName>
        <shortName evidence="8">FGAM synthase</shortName>
        <ecNumber evidence="8">6.3.5.3</ecNumber>
    </recommendedName>
    <alternativeName>
        <fullName evidence="8">Formylglycinamide ribonucleotide amidotransferase subunit I</fullName>
        <shortName evidence="8">FGAR amidotransferase I</shortName>
        <shortName evidence="8">FGAR-AT I</shortName>
    </alternativeName>
    <alternativeName>
        <fullName evidence="8">Glutaminase PurQ</fullName>
        <ecNumber evidence="8">3.5.1.2</ecNumber>
    </alternativeName>
    <alternativeName>
        <fullName evidence="8">Phosphoribosylformylglycinamidine synthase subunit I</fullName>
    </alternativeName>
</protein>
<comment type="caution">
    <text evidence="9">The sequence shown here is derived from an EMBL/GenBank/DDBJ whole genome shotgun (WGS) entry which is preliminary data.</text>
</comment>
<dbReference type="EMBL" id="SKBU01000015">
    <property type="protein sequence ID" value="TCJ16927.1"/>
    <property type="molecule type" value="Genomic_DNA"/>
</dbReference>
<keyword evidence="10" id="KW-1185">Reference proteome</keyword>
<evidence type="ECO:0000256" key="3">
    <source>
        <dbReference type="ARBA" id="ARBA00022741"/>
    </source>
</evidence>
<gene>
    <name evidence="8 9" type="primary">purQ</name>
    <name evidence="9" type="ORF">E0L93_09540</name>
</gene>